<dbReference type="AlphaFoldDB" id="A0A8X6XKE7"/>
<dbReference type="EMBL" id="BMAV01009774">
    <property type="protein sequence ID" value="GFY54220.1"/>
    <property type="molecule type" value="Genomic_DNA"/>
</dbReference>
<accession>A0A8X6XKE7</accession>
<protein>
    <submittedName>
        <fullName evidence="1">Uncharacterized protein</fullName>
    </submittedName>
</protein>
<evidence type="ECO:0000313" key="1">
    <source>
        <dbReference type="EMBL" id="GFY54220.1"/>
    </source>
</evidence>
<dbReference type="Proteomes" id="UP000886998">
    <property type="component" value="Unassembled WGS sequence"/>
</dbReference>
<evidence type="ECO:0000313" key="2">
    <source>
        <dbReference type="Proteomes" id="UP000886998"/>
    </source>
</evidence>
<comment type="caution">
    <text evidence="1">The sequence shown here is derived from an EMBL/GenBank/DDBJ whole genome shotgun (WGS) entry which is preliminary data.</text>
</comment>
<proteinExistence type="predicted"/>
<organism evidence="1 2">
    <name type="scientific">Trichonephila inaurata madagascariensis</name>
    <dbReference type="NCBI Taxonomy" id="2747483"/>
    <lineage>
        <taxon>Eukaryota</taxon>
        <taxon>Metazoa</taxon>
        <taxon>Ecdysozoa</taxon>
        <taxon>Arthropoda</taxon>
        <taxon>Chelicerata</taxon>
        <taxon>Arachnida</taxon>
        <taxon>Araneae</taxon>
        <taxon>Araneomorphae</taxon>
        <taxon>Entelegynae</taxon>
        <taxon>Araneoidea</taxon>
        <taxon>Nephilidae</taxon>
        <taxon>Trichonephila</taxon>
        <taxon>Trichonephila inaurata</taxon>
    </lineage>
</organism>
<sequence>MCVFQFGKNLRSVKVANNKCVSELRTYHGTHCKTDKNAQILNYSNANYEHNINVKGNKDLDQVPDSPEADLKILFNPAMFVEDTVPKQTSEHWQDFTQLLDKLQGIFSQNKYNVCCINLEPQIIYLITDLTISVLPIETVNKNLKKYKHK</sequence>
<keyword evidence="2" id="KW-1185">Reference proteome</keyword>
<gene>
    <name evidence="1" type="ORF">TNIN_74091</name>
</gene>
<reference evidence="1" key="1">
    <citation type="submission" date="2020-08" db="EMBL/GenBank/DDBJ databases">
        <title>Multicomponent nature underlies the extraordinary mechanical properties of spider dragline silk.</title>
        <authorList>
            <person name="Kono N."/>
            <person name="Nakamura H."/>
            <person name="Mori M."/>
            <person name="Yoshida Y."/>
            <person name="Ohtoshi R."/>
            <person name="Malay A.D."/>
            <person name="Moran D.A.P."/>
            <person name="Tomita M."/>
            <person name="Numata K."/>
            <person name="Arakawa K."/>
        </authorList>
    </citation>
    <scope>NUCLEOTIDE SEQUENCE</scope>
</reference>
<name>A0A8X6XKE7_9ARAC</name>
<dbReference type="OrthoDB" id="10337750at2759"/>